<dbReference type="Proteomes" id="UP000831786">
    <property type="component" value="Chromosome"/>
</dbReference>
<feature type="transmembrane region" description="Helical" evidence="2">
    <location>
        <begin position="115"/>
        <end position="137"/>
    </location>
</feature>
<accession>A0ABY4FK16</accession>
<keyword evidence="2" id="KW-0472">Membrane</keyword>
<gene>
    <name evidence="3" type="ORF">MUN78_12560</name>
</gene>
<keyword evidence="2" id="KW-1133">Transmembrane helix</keyword>
<evidence type="ECO:0000256" key="1">
    <source>
        <dbReference type="SAM" id="MobiDB-lite"/>
    </source>
</evidence>
<keyword evidence="4" id="KW-1185">Reference proteome</keyword>
<evidence type="ECO:0000256" key="2">
    <source>
        <dbReference type="SAM" id="Phobius"/>
    </source>
</evidence>
<proteinExistence type="predicted"/>
<keyword evidence="2" id="KW-0812">Transmembrane</keyword>
<dbReference type="RefSeq" id="WP_244690355.1">
    <property type="nucleotide sequence ID" value="NZ_CP095044.1"/>
</dbReference>
<sequence length="156" mass="15933">MSTPDAASGTPRQDPADTPVDPAEPVAPERRAAAEPDRPAAEPAPAAAAAPEEASQDAPREPIVETVEREVVLQRSVRYGRVLIGGAVLGGVLAALACLFFPIDEDAEYTMAQAMGLMLLVGGAIGLCLGGVLALVLGRVAKRRSGGGVAIQADVR</sequence>
<protein>
    <submittedName>
        <fullName evidence="3">Uncharacterized protein</fullName>
    </submittedName>
</protein>
<feature type="region of interest" description="Disordered" evidence="1">
    <location>
        <begin position="1"/>
        <end position="66"/>
    </location>
</feature>
<name>A0ABY4FK16_9MICO</name>
<feature type="compositionally biased region" description="Low complexity" evidence="1">
    <location>
        <begin position="41"/>
        <end position="53"/>
    </location>
</feature>
<organism evidence="3 4">
    <name type="scientific">Leucobacter allii</name>
    <dbReference type="NCBI Taxonomy" id="2932247"/>
    <lineage>
        <taxon>Bacteria</taxon>
        <taxon>Bacillati</taxon>
        <taxon>Actinomycetota</taxon>
        <taxon>Actinomycetes</taxon>
        <taxon>Micrococcales</taxon>
        <taxon>Microbacteriaceae</taxon>
        <taxon>Leucobacter</taxon>
    </lineage>
</organism>
<dbReference type="EMBL" id="CP095045">
    <property type="protein sequence ID" value="UOQ56504.1"/>
    <property type="molecule type" value="Genomic_DNA"/>
</dbReference>
<reference evidence="3 4" key="1">
    <citation type="submission" date="2022-04" db="EMBL/GenBank/DDBJ databases">
        <title>Leucobacter sp. isolated from rhizosphere of garlic.</title>
        <authorList>
            <person name="Won M."/>
            <person name="Lee C.-M."/>
            <person name="Woen H.-Y."/>
            <person name="Kwon S.-W."/>
        </authorList>
    </citation>
    <scope>NUCLEOTIDE SEQUENCE [LARGE SCALE GENOMIC DNA]</scope>
    <source>
        <strain evidence="3 4">H21R-40</strain>
    </source>
</reference>
<feature type="transmembrane region" description="Helical" evidence="2">
    <location>
        <begin position="82"/>
        <end position="103"/>
    </location>
</feature>
<evidence type="ECO:0000313" key="3">
    <source>
        <dbReference type="EMBL" id="UOQ56504.1"/>
    </source>
</evidence>
<evidence type="ECO:0000313" key="4">
    <source>
        <dbReference type="Proteomes" id="UP000831786"/>
    </source>
</evidence>
<feature type="compositionally biased region" description="Basic and acidic residues" evidence="1">
    <location>
        <begin position="27"/>
        <end position="40"/>
    </location>
</feature>